<dbReference type="Proteomes" id="UP000606600">
    <property type="component" value="Unassembled WGS sequence"/>
</dbReference>
<accession>A0ABR7WS29</accession>
<evidence type="ECO:0000313" key="1">
    <source>
        <dbReference type="EMBL" id="MBD1365114.1"/>
    </source>
</evidence>
<reference evidence="1 2" key="1">
    <citation type="submission" date="2020-09" db="EMBL/GenBank/DDBJ databases">
        <title>Novel species of Mucilaginibacter isolated from a glacier on the Tibetan Plateau.</title>
        <authorList>
            <person name="Liu Q."/>
            <person name="Xin Y.-H."/>
        </authorList>
    </citation>
    <scope>NUCLEOTIDE SEQUENCE [LARGE SCALE GENOMIC DNA]</scope>
    <source>
        <strain evidence="1 2">ZT4R22</strain>
    </source>
</reference>
<dbReference type="Gene3D" id="2.130.10.10">
    <property type="entry name" value="YVTN repeat-like/Quinoprotein amine dehydrogenase"/>
    <property type="match status" value="1"/>
</dbReference>
<organism evidence="1 2">
    <name type="scientific">Mucilaginibacter pankratovii</name>
    <dbReference type="NCBI Taxonomy" id="2772110"/>
    <lineage>
        <taxon>Bacteria</taxon>
        <taxon>Pseudomonadati</taxon>
        <taxon>Bacteroidota</taxon>
        <taxon>Sphingobacteriia</taxon>
        <taxon>Sphingobacteriales</taxon>
        <taxon>Sphingobacteriaceae</taxon>
        <taxon>Mucilaginibacter</taxon>
    </lineage>
</organism>
<gene>
    <name evidence="1" type="ORF">IDJ77_14930</name>
</gene>
<dbReference type="InterPro" id="IPR011042">
    <property type="entry name" value="6-blade_b-propeller_TolB-like"/>
</dbReference>
<proteinExistence type="predicted"/>
<comment type="caution">
    <text evidence="1">The sequence shown here is derived from an EMBL/GenBank/DDBJ whole genome shotgun (WGS) entry which is preliminary data.</text>
</comment>
<keyword evidence="2" id="KW-1185">Reference proteome</keyword>
<dbReference type="SUPFAM" id="SSF63829">
    <property type="entry name" value="Calcium-dependent phosphotriesterase"/>
    <property type="match status" value="1"/>
</dbReference>
<dbReference type="InterPro" id="IPR015943">
    <property type="entry name" value="WD40/YVTN_repeat-like_dom_sf"/>
</dbReference>
<evidence type="ECO:0000313" key="2">
    <source>
        <dbReference type="Proteomes" id="UP000606600"/>
    </source>
</evidence>
<dbReference type="Gene3D" id="2.120.10.30">
    <property type="entry name" value="TolB, C-terminal domain"/>
    <property type="match status" value="1"/>
</dbReference>
<dbReference type="EMBL" id="JACWMY010000007">
    <property type="protein sequence ID" value="MBD1365114.1"/>
    <property type="molecule type" value="Genomic_DNA"/>
</dbReference>
<sequence length="315" mass="33577">MKKIVLCCVVALTCLYSCKKDQVQAISSGSEETKMSDTLKLDLVDVAFSQPLARGMYRVIAGKAGNSAAVDGNGSQARFLSPSGIFVNTDASLLVADFHGYIRKIVHDSVVTTVPFPADGGGNPFNGATDVAAAADGTIAAVDGHEIWLDNPPTSYYAENPSENYGGIDRDPSGKTFWYTGKSSIFETSTLGGESPKALTVGDAKNFIAISTSNNGVKYFATVNKMFKYTKSGVSALIFPDFSFTNITSITSSRDGFKVYVADGGNIRMISNNSQFPKVITTILTGQQVVGIALSNSEKYIYFTTAKNTVNKFAL</sequence>
<protein>
    <submittedName>
        <fullName evidence="1">Uncharacterized protein</fullName>
    </submittedName>
</protein>
<dbReference type="RefSeq" id="WP_191189773.1">
    <property type="nucleotide sequence ID" value="NZ_JACWMY010000007.1"/>
</dbReference>
<name>A0ABR7WS29_9SPHI</name>